<dbReference type="OrthoDB" id="6307329at2"/>
<reference evidence="3" key="1">
    <citation type="submission" date="2016-10" db="EMBL/GenBank/DDBJ databases">
        <authorList>
            <person name="Varghese N."/>
            <person name="Submissions S."/>
        </authorList>
    </citation>
    <scope>NUCLEOTIDE SEQUENCE [LARGE SCALE GENOMIC DNA]</scope>
    <source>
        <strain evidence="3">DSM 23095</strain>
    </source>
</reference>
<keyword evidence="3" id="KW-1185">Reference proteome</keyword>
<proteinExistence type="predicted"/>
<evidence type="ECO:0000313" key="3">
    <source>
        <dbReference type="Proteomes" id="UP000199060"/>
    </source>
</evidence>
<dbReference type="InterPro" id="IPR029044">
    <property type="entry name" value="Nucleotide-diphossugar_trans"/>
</dbReference>
<protein>
    <submittedName>
        <fullName evidence="2">Glycosyltransferase involved in cell wall bisynthesis</fullName>
    </submittedName>
</protein>
<accession>A0A1G6PRV2</accession>
<dbReference type="InterPro" id="IPR050834">
    <property type="entry name" value="Glycosyltransf_2"/>
</dbReference>
<evidence type="ECO:0000313" key="2">
    <source>
        <dbReference type="EMBL" id="SDC82701.1"/>
    </source>
</evidence>
<feature type="domain" description="Glycosyltransferase 2-like" evidence="1">
    <location>
        <begin position="3"/>
        <end position="160"/>
    </location>
</feature>
<organism evidence="2 3">
    <name type="scientific">Algoriphagus faecimaris</name>
    <dbReference type="NCBI Taxonomy" id="686796"/>
    <lineage>
        <taxon>Bacteria</taxon>
        <taxon>Pseudomonadati</taxon>
        <taxon>Bacteroidota</taxon>
        <taxon>Cytophagia</taxon>
        <taxon>Cytophagales</taxon>
        <taxon>Cyclobacteriaceae</taxon>
        <taxon>Algoriphagus</taxon>
    </lineage>
</organism>
<dbReference type="EMBL" id="FNAC01000007">
    <property type="protein sequence ID" value="SDC82701.1"/>
    <property type="molecule type" value="Genomic_DNA"/>
</dbReference>
<evidence type="ECO:0000259" key="1">
    <source>
        <dbReference type="Pfam" id="PF00535"/>
    </source>
</evidence>
<dbReference type="Pfam" id="PF00535">
    <property type="entry name" value="Glycos_transf_2"/>
    <property type="match status" value="1"/>
</dbReference>
<gene>
    <name evidence="2" type="ORF">SAMN04488104_10079</name>
</gene>
<dbReference type="GO" id="GO:0016740">
    <property type="term" value="F:transferase activity"/>
    <property type="evidence" value="ECO:0007669"/>
    <property type="project" value="UniProtKB-KW"/>
</dbReference>
<keyword evidence="2" id="KW-0808">Transferase</keyword>
<dbReference type="InterPro" id="IPR001173">
    <property type="entry name" value="Glyco_trans_2-like"/>
</dbReference>
<dbReference type="STRING" id="686796.SAMN04488104_10079"/>
<dbReference type="CDD" id="cd00761">
    <property type="entry name" value="Glyco_tranf_GTA_type"/>
    <property type="match status" value="1"/>
</dbReference>
<name>A0A1G6PRV2_9BACT</name>
<dbReference type="Proteomes" id="UP000199060">
    <property type="component" value="Unassembled WGS sequence"/>
</dbReference>
<dbReference type="Gene3D" id="3.90.550.10">
    <property type="entry name" value="Spore Coat Polysaccharide Biosynthesis Protein SpsA, Chain A"/>
    <property type="match status" value="1"/>
</dbReference>
<sequence>MFSVIIPLYNKAPYIQRAIDSVLNQGFQDFEIIVVNDGSTDGGEELVEKGYGEGVKLIHQKNQGVSGARNTGIEKATYSWIAFLDADDAWHPQYLEVMAQVISSHPKQRVFGSSYRMDLPKKWEKVENPSPKVFHHYFQEAIRNTFFFTSALIYHQSIFKSGIQFDKNLTLGEDLDLFFRAILDFGTPVFIPLPLVYYSQEDVYSEVQKSHSISYTLIPKIFFSEEFGPLILEKSKLKGFDTFREKWVLFNLPIFFRDNSNKLEIIRILKHVGYSYFLVSGFYHLPYPLLNKVFSSEFLYTLFRKYLKFCFRYIYT</sequence>
<dbReference type="RefSeq" id="WP_087938331.1">
    <property type="nucleotide sequence ID" value="NZ_FNAC01000007.1"/>
</dbReference>
<dbReference type="AlphaFoldDB" id="A0A1G6PRV2"/>
<dbReference type="SUPFAM" id="SSF53448">
    <property type="entry name" value="Nucleotide-diphospho-sugar transferases"/>
    <property type="match status" value="1"/>
</dbReference>
<dbReference type="PANTHER" id="PTHR43685">
    <property type="entry name" value="GLYCOSYLTRANSFERASE"/>
    <property type="match status" value="1"/>
</dbReference>
<dbReference type="PANTHER" id="PTHR43685:SF11">
    <property type="entry name" value="GLYCOSYLTRANSFERASE TAGX-RELATED"/>
    <property type="match status" value="1"/>
</dbReference>